<dbReference type="AlphaFoldDB" id="A0A917MFS5"/>
<dbReference type="RefSeq" id="WP_188508374.1">
    <property type="nucleotide sequence ID" value="NZ_BMER01000006.1"/>
</dbReference>
<evidence type="ECO:0000259" key="8">
    <source>
        <dbReference type="Pfam" id="PF14322"/>
    </source>
</evidence>
<dbReference type="EMBL" id="BMER01000006">
    <property type="protein sequence ID" value="GGH03855.1"/>
    <property type="molecule type" value="Genomic_DNA"/>
</dbReference>
<dbReference type="Proteomes" id="UP000660862">
    <property type="component" value="Unassembled WGS sequence"/>
</dbReference>
<evidence type="ECO:0000259" key="7">
    <source>
        <dbReference type="Pfam" id="PF07980"/>
    </source>
</evidence>
<reference evidence="9" key="2">
    <citation type="submission" date="2020-09" db="EMBL/GenBank/DDBJ databases">
        <authorList>
            <person name="Sun Q."/>
            <person name="Zhou Y."/>
        </authorList>
    </citation>
    <scope>NUCLEOTIDE SEQUENCE</scope>
    <source>
        <strain evidence="9">CGMCC 1.12195</strain>
    </source>
</reference>
<name>A0A917MFS5_9SPHI</name>
<dbReference type="Pfam" id="PF14322">
    <property type="entry name" value="SusD-like_3"/>
    <property type="match status" value="1"/>
</dbReference>
<dbReference type="PROSITE" id="PS51257">
    <property type="entry name" value="PROKAR_LIPOPROTEIN"/>
    <property type="match status" value="1"/>
</dbReference>
<evidence type="ECO:0000256" key="2">
    <source>
        <dbReference type="ARBA" id="ARBA00006275"/>
    </source>
</evidence>
<dbReference type="Pfam" id="PF07980">
    <property type="entry name" value="SusD_RagB"/>
    <property type="match status" value="1"/>
</dbReference>
<evidence type="ECO:0000313" key="9">
    <source>
        <dbReference type="EMBL" id="GGH03855.1"/>
    </source>
</evidence>
<evidence type="ECO:0000256" key="1">
    <source>
        <dbReference type="ARBA" id="ARBA00004442"/>
    </source>
</evidence>
<accession>A0A917MFS5</accession>
<evidence type="ECO:0000256" key="5">
    <source>
        <dbReference type="ARBA" id="ARBA00023237"/>
    </source>
</evidence>
<feature type="chain" id="PRO_5037540601" evidence="6">
    <location>
        <begin position="22"/>
        <end position="627"/>
    </location>
</feature>
<keyword evidence="5" id="KW-0998">Cell outer membrane</keyword>
<sequence>MKNIRILITIPLFLVSSCSYLDVVPDNVATIDNAFTMRNTAEKYLFTCYSYLPKTGNYIYDPAVLGADEMWSLRTEWGALSIVRGFQNVVNPFFNLWSGVGGEPLLFKGIRDCNIFIDNINKVEELEELERRRWIAEAKFLKAYYHFYMLRMYGPIPLIKENLSISASVEEVKVYREPVEDCMTYILQLLDEAAVDLPDRIEAEDTELGRITKVICLAVKAQVLTLNASPLFNGNPDYASFTDNRGAQLFTTTYDAEKWLLAAEALKEAIDLAHVAGNKLYYYRENDPNGAMVSERTNLKMNIRGAVTDKWNPEVIWGNSNDLAGDNQLQAQARLDGNTPGYGVGTSLGPTIKMAEFFYSKNGVPIEEDKNWNYNNRFELRTATTADIHYIQEGYETVELHFEREPRFYGSLAFDGAIWYGQGRKSETNNWYVQAKFGQYSGGKPTNGYSPTGYWAKKLVNEDNVYSATNSYTIVPYPSPIIRLADLYLMYAEVLNEYYGPTDEVYHYLDLVRARAGLTAVKEAWQKYSIQPEKPNTQEGLRTIIHQERGIELALEGVRLWDLRRWKEAINELNGPVQGWNLVEESANEYYVPTLLHAREYQLKDYFWPIRELDLITNKNLVQNPGW</sequence>
<dbReference type="InterPro" id="IPR012944">
    <property type="entry name" value="SusD_RagB_dom"/>
</dbReference>
<dbReference type="InterPro" id="IPR033985">
    <property type="entry name" value="SusD-like_N"/>
</dbReference>
<dbReference type="GO" id="GO:0009279">
    <property type="term" value="C:cell outer membrane"/>
    <property type="evidence" value="ECO:0007669"/>
    <property type="project" value="UniProtKB-SubCell"/>
</dbReference>
<proteinExistence type="inferred from homology"/>
<comment type="subcellular location">
    <subcellularLocation>
        <location evidence="1">Cell outer membrane</location>
    </subcellularLocation>
</comment>
<dbReference type="SUPFAM" id="SSF48452">
    <property type="entry name" value="TPR-like"/>
    <property type="match status" value="1"/>
</dbReference>
<evidence type="ECO:0000313" key="10">
    <source>
        <dbReference type="Proteomes" id="UP000660862"/>
    </source>
</evidence>
<keyword evidence="4" id="KW-0472">Membrane</keyword>
<feature type="domain" description="RagB/SusD" evidence="7">
    <location>
        <begin position="313"/>
        <end position="627"/>
    </location>
</feature>
<comment type="caution">
    <text evidence="9">The sequence shown here is derived from an EMBL/GenBank/DDBJ whole genome shotgun (WGS) entry which is preliminary data.</text>
</comment>
<dbReference type="InterPro" id="IPR011990">
    <property type="entry name" value="TPR-like_helical_dom_sf"/>
</dbReference>
<feature type="domain" description="SusD-like N-terminal" evidence="8">
    <location>
        <begin position="105"/>
        <end position="222"/>
    </location>
</feature>
<organism evidence="9 10">
    <name type="scientific">Parapedobacter pyrenivorans</name>
    <dbReference type="NCBI Taxonomy" id="1305674"/>
    <lineage>
        <taxon>Bacteria</taxon>
        <taxon>Pseudomonadati</taxon>
        <taxon>Bacteroidota</taxon>
        <taxon>Sphingobacteriia</taxon>
        <taxon>Sphingobacteriales</taxon>
        <taxon>Sphingobacteriaceae</taxon>
        <taxon>Parapedobacter</taxon>
    </lineage>
</organism>
<evidence type="ECO:0000256" key="3">
    <source>
        <dbReference type="ARBA" id="ARBA00022729"/>
    </source>
</evidence>
<evidence type="ECO:0000256" key="4">
    <source>
        <dbReference type="ARBA" id="ARBA00023136"/>
    </source>
</evidence>
<protein>
    <submittedName>
        <fullName evidence="9">Starch-binding protein</fullName>
    </submittedName>
</protein>
<keyword evidence="10" id="KW-1185">Reference proteome</keyword>
<evidence type="ECO:0000256" key="6">
    <source>
        <dbReference type="SAM" id="SignalP"/>
    </source>
</evidence>
<comment type="similarity">
    <text evidence="2">Belongs to the SusD family.</text>
</comment>
<reference evidence="9" key="1">
    <citation type="journal article" date="2014" name="Int. J. Syst. Evol. Microbiol.">
        <title>Complete genome sequence of Corynebacterium casei LMG S-19264T (=DSM 44701T), isolated from a smear-ripened cheese.</title>
        <authorList>
            <consortium name="US DOE Joint Genome Institute (JGI-PGF)"/>
            <person name="Walter F."/>
            <person name="Albersmeier A."/>
            <person name="Kalinowski J."/>
            <person name="Ruckert C."/>
        </authorList>
    </citation>
    <scope>NUCLEOTIDE SEQUENCE</scope>
    <source>
        <strain evidence="9">CGMCC 1.12195</strain>
    </source>
</reference>
<dbReference type="Gene3D" id="1.25.40.390">
    <property type="match status" value="1"/>
</dbReference>
<gene>
    <name evidence="9" type="ORF">GCM10007415_45100</name>
</gene>
<keyword evidence="3 6" id="KW-0732">Signal</keyword>
<feature type="signal peptide" evidence="6">
    <location>
        <begin position="1"/>
        <end position="21"/>
    </location>
</feature>